<comment type="caution">
    <text evidence="2">The sequence shown here is derived from an EMBL/GenBank/DDBJ whole genome shotgun (WGS) entry which is preliminary data.</text>
</comment>
<dbReference type="EMBL" id="SHMP01000005">
    <property type="protein sequence ID" value="RZV08765.1"/>
    <property type="molecule type" value="Genomic_DNA"/>
</dbReference>
<keyword evidence="1" id="KW-0812">Transmembrane</keyword>
<keyword evidence="1" id="KW-1133">Transmembrane helix</keyword>
<reference evidence="2 3" key="1">
    <citation type="submission" date="2019-02" db="EMBL/GenBank/DDBJ databases">
        <title>Genomic Encyclopedia of Archaeal and Bacterial Type Strains, Phase II (KMG-II): from individual species to whole genera.</title>
        <authorList>
            <person name="Goeker M."/>
        </authorList>
    </citation>
    <scope>NUCLEOTIDE SEQUENCE [LARGE SCALE GENOMIC DNA]</scope>
    <source>
        <strain evidence="2 3">DSM 18328</strain>
    </source>
</reference>
<evidence type="ECO:0000313" key="2">
    <source>
        <dbReference type="EMBL" id="RZV08765.1"/>
    </source>
</evidence>
<dbReference type="Proteomes" id="UP000291097">
    <property type="component" value="Unassembled WGS sequence"/>
</dbReference>
<dbReference type="AlphaFoldDB" id="A0A482YBF2"/>
<protein>
    <submittedName>
        <fullName evidence="2">Uncharacterized protein</fullName>
    </submittedName>
</protein>
<proteinExistence type="predicted"/>
<evidence type="ECO:0000256" key="1">
    <source>
        <dbReference type="SAM" id="Phobius"/>
    </source>
</evidence>
<organism evidence="2 3">
    <name type="scientific">Natrinema hispanicum</name>
    <dbReference type="NCBI Taxonomy" id="392421"/>
    <lineage>
        <taxon>Archaea</taxon>
        <taxon>Methanobacteriati</taxon>
        <taxon>Methanobacteriota</taxon>
        <taxon>Stenosarchaea group</taxon>
        <taxon>Halobacteria</taxon>
        <taxon>Halobacteriales</taxon>
        <taxon>Natrialbaceae</taxon>
        <taxon>Natrinema</taxon>
    </lineage>
</organism>
<feature type="transmembrane region" description="Helical" evidence="1">
    <location>
        <begin position="108"/>
        <end position="134"/>
    </location>
</feature>
<keyword evidence="1" id="KW-0472">Membrane</keyword>
<evidence type="ECO:0000313" key="3">
    <source>
        <dbReference type="Proteomes" id="UP000291097"/>
    </source>
</evidence>
<name>A0A482YBF2_9EURY</name>
<gene>
    <name evidence="2" type="ORF">BDK88_2839</name>
</gene>
<sequence>MHCPASARRDGGFESTAEVSTEMATYLLACEECGIIDRDSDRERLEQRQTAHPHDCEVTLDYREYSSEWSPTESHVSENELTPRQAALRSALITGWGQWSNGEKEKAVALFVVQVINVLLMAVAIGFLTFPIVWAASIIDAYEVASTS</sequence>
<accession>A0A482YBF2</accession>